<keyword evidence="2" id="KW-1185">Reference proteome</keyword>
<reference evidence="1 2" key="1">
    <citation type="submission" date="2022-05" db="EMBL/GenBank/DDBJ databases">
        <title>Genome Sequencing of Bee-Associated Microbes.</title>
        <authorList>
            <person name="Dunlap C."/>
        </authorList>
    </citation>
    <scope>NUCLEOTIDE SEQUENCE [LARGE SCALE GENOMIC DNA]</scope>
    <source>
        <strain evidence="1 2">NRRL B-14421</strain>
    </source>
</reference>
<accession>A0ABT4GN13</accession>
<evidence type="ECO:0000313" key="1">
    <source>
        <dbReference type="EMBL" id="MCY9697383.1"/>
    </source>
</evidence>
<dbReference type="Proteomes" id="UP001527099">
    <property type="component" value="Unassembled WGS sequence"/>
</dbReference>
<dbReference type="RefSeq" id="WP_268618147.1">
    <property type="nucleotide sequence ID" value="NZ_JAMDMX010000140.1"/>
</dbReference>
<dbReference type="EMBL" id="JAMDMX010000140">
    <property type="protein sequence ID" value="MCY9697383.1"/>
    <property type="molecule type" value="Genomic_DNA"/>
</dbReference>
<comment type="caution">
    <text evidence="1">The sequence shown here is derived from an EMBL/GenBank/DDBJ whole genome shotgun (WGS) entry which is preliminary data.</text>
</comment>
<name>A0ABT4GN13_9BACL</name>
<gene>
    <name evidence="1" type="ORF">M5X19_31670</name>
</gene>
<proteinExistence type="predicted"/>
<evidence type="ECO:0000313" key="2">
    <source>
        <dbReference type="Proteomes" id="UP001527099"/>
    </source>
</evidence>
<organism evidence="1 2">
    <name type="scientific">Paenibacillus alginolyticus</name>
    <dbReference type="NCBI Taxonomy" id="59839"/>
    <lineage>
        <taxon>Bacteria</taxon>
        <taxon>Bacillati</taxon>
        <taxon>Bacillota</taxon>
        <taxon>Bacilli</taxon>
        <taxon>Bacillales</taxon>
        <taxon>Paenibacillaceae</taxon>
        <taxon>Paenibacillus</taxon>
    </lineage>
</organism>
<protein>
    <submittedName>
        <fullName evidence="1">Uncharacterized protein</fullName>
    </submittedName>
</protein>
<sequence>MGSNSRTGEQYASGACGAINEVTVAFTMSAFTFEGGRSLKLMGSLGQIRADMERNEIEVTSFVTREKGALREVR</sequence>